<protein>
    <submittedName>
        <fullName evidence="1">Uncharacterized protein</fullName>
    </submittedName>
</protein>
<organism evidence="1 2">
    <name type="scientific">Paramecium tetraurelia</name>
    <dbReference type="NCBI Taxonomy" id="5888"/>
    <lineage>
        <taxon>Eukaryota</taxon>
        <taxon>Sar</taxon>
        <taxon>Alveolata</taxon>
        <taxon>Ciliophora</taxon>
        <taxon>Intramacronucleata</taxon>
        <taxon>Oligohymenophorea</taxon>
        <taxon>Peniculida</taxon>
        <taxon>Parameciidae</taxon>
        <taxon>Paramecium</taxon>
    </lineage>
</organism>
<dbReference type="KEGG" id="ptm:GSPATT00016270001"/>
<gene>
    <name evidence="1" type="ORF">GSPATT00016270001</name>
</gene>
<name>A0DEH7_PARTE</name>
<proteinExistence type="predicted"/>
<evidence type="ECO:0000313" key="2">
    <source>
        <dbReference type="Proteomes" id="UP000000600"/>
    </source>
</evidence>
<sequence>MQFTPMFQLILSKLIKSNNDKIFEGQQQHSKFLQILIIILMLLKKSVYLYSHAFYHMHEFQQAQTLMNNHAFSQAHDLFLRLIQILKPHGRLPNDLLSISYQNAVKIGPKQQNDILQFKLDTLGNVLQYMQNNLYYNTNHNVDLLAQHEPEFIGNVLHYEFKRVEAYNYALLSSPETEEKLMSLIEYSEARFQKEQSLLDYAILKWLASGHGYNPVSFNANFGMQQGQILLDHFLNAEAKVDKMPSIEFSLKLYKALTDFIISANVQTYNKTIVGQVLNRFLKFTEKKAKNQVHQSLMGLGWLNTVEQRYMSAEGLFRTIDDQLKTHNTTPEIQVITAQFWHLNIQLLQKLTKRQTEVQNYQQQLKQFKMAPIQQKAVLYCHLPNHQVHF</sequence>
<dbReference type="Proteomes" id="UP000000600">
    <property type="component" value="Unassembled WGS sequence"/>
</dbReference>
<evidence type="ECO:0000313" key="1">
    <source>
        <dbReference type="EMBL" id="CAK81444.1"/>
    </source>
</evidence>
<dbReference type="EMBL" id="CT868407">
    <property type="protein sequence ID" value="CAK81444.1"/>
    <property type="molecule type" value="Genomic_DNA"/>
</dbReference>
<accession>A0DEH7</accession>
<dbReference type="InParanoid" id="A0DEH7"/>
<reference evidence="1 2" key="1">
    <citation type="journal article" date="2006" name="Nature">
        <title>Global trends of whole-genome duplications revealed by the ciliate Paramecium tetraurelia.</title>
        <authorList>
            <consortium name="Genoscope"/>
            <person name="Aury J.-M."/>
            <person name="Jaillon O."/>
            <person name="Duret L."/>
            <person name="Noel B."/>
            <person name="Jubin C."/>
            <person name="Porcel B.M."/>
            <person name="Segurens B."/>
            <person name="Daubin V."/>
            <person name="Anthouard V."/>
            <person name="Aiach N."/>
            <person name="Arnaiz O."/>
            <person name="Billaut A."/>
            <person name="Beisson J."/>
            <person name="Blanc I."/>
            <person name="Bouhouche K."/>
            <person name="Camara F."/>
            <person name="Duharcourt S."/>
            <person name="Guigo R."/>
            <person name="Gogendeau D."/>
            <person name="Katinka M."/>
            <person name="Keller A.-M."/>
            <person name="Kissmehl R."/>
            <person name="Klotz C."/>
            <person name="Koll F."/>
            <person name="Le Moue A."/>
            <person name="Lepere C."/>
            <person name="Malinsky S."/>
            <person name="Nowacki M."/>
            <person name="Nowak J.K."/>
            <person name="Plattner H."/>
            <person name="Poulain J."/>
            <person name="Ruiz F."/>
            <person name="Serrano V."/>
            <person name="Zagulski M."/>
            <person name="Dessen P."/>
            <person name="Betermier M."/>
            <person name="Weissenbach J."/>
            <person name="Scarpelli C."/>
            <person name="Schachter V."/>
            <person name="Sperling L."/>
            <person name="Meyer E."/>
            <person name="Cohen J."/>
            <person name="Wincker P."/>
        </authorList>
    </citation>
    <scope>NUCLEOTIDE SEQUENCE [LARGE SCALE GENOMIC DNA]</scope>
    <source>
        <strain evidence="1 2">Stock d4-2</strain>
    </source>
</reference>
<dbReference type="AlphaFoldDB" id="A0DEH7"/>
<dbReference type="HOGENOM" id="CLU_708757_0_0_1"/>
<dbReference type="GeneID" id="5034626"/>
<keyword evidence="2" id="KW-1185">Reference proteome</keyword>
<dbReference type="OMA" id="PKQQNDI"/>
<dbReference type="OrthoDB" id="296504at2759"/>
<dbReference type="RefSeq" id="XP_001448841.1">
    <property type="nucleotide sequence ID" value="XM_001448804.2"/>
</dbReference>